<organism evidence="1 2">
    <name type="scientific">Bacteroides fragilis str. 1007-1-F #10</name>
    <dbReference type="NCBI Taxonomy" id="1339295"/>
    <lineage>
        <taxon>Bacteria</taxon>
        <taxon>Pseudomonadati</taxon>
        <taxon>Bacteroidota</taxon>
        <taxon>Bacteroidia</taxon>
        <taxon>Bacteroidales</taxon>
        <taxon>Bacteroidaceae</taxon>
        <taxon>Bacteroides</taxon>
    </lineage>
</organism>
<gene>
    <name evidence="1" type="ORF">M104_3941</name>
</gene>
<proteinExistence type="predicted"/>
<evidence type="ECO:0000313" key="2">
    <source>
        <dbReference type="Proteomes" id="UP000022433"/>
    </source>
</evidence>
<evidence type="ECO:0000313" key="1">
    <source>
        <dbReference type="EMBL" id="EYA13280.1"/>
    </source>
</evidence>
<dbReference type="Proteomes" id="UP000022433">
    <property type="component" value="Unassembled WGS sequence"/>
</dbReference>
<dbReference type="EMBL" id="JGEA01000032">
    <property type="protein sequence ID" value="EYA13280.1"/>
    <property type="molecule type" value="Genomic_DNA"/>
</dbReference>
<sequence length="62" mass="6864">MCIYPAQASISSLIHEFSSRVTPKSIGSNFFILVSYSSLSDKKKISTGADFPSAPDYIKKRF</sequence>
<comment type="caution">
    <text evidence="1">The sequence shown here is derived from an EMBL/GenBank/DDBJ whole genome shotgun (WGS) entry which is preliminary data.</text>
</comment>
<reference evidence="1 2" key="1">
    <citation type="submission" date="2014-02" db="EMBL/GenBank/DDBJ databases">
        <authorList>
            <person name="Sears C."/>
            <person name="Carroll K."/>
            <person name="Sack B.R."/>
            <person name="Qadri F."/>
            <person name="Myers L.L."/>
            <person name="Chung G.-T."/>
            <person name="Escheverria P."/>
            <person name="Fraser C.M."/>
            <person name="Sadzewicz L."/>
            <person name="Shefchek K.A."/>
            <person name="Tallon L."/>
            <person name="Das S.P."/>
            <person name="Daugherty S."/>
            <person name="Mongodin E.F."/>
        </authorList>
    </citation>
    <scope>NUCLEOTIDE SEQUENCE [LARGE SCALE GENOMIC DNA]</scope>
    <source>
        <strain evidence="1 2">1007-1-F #10</strain>
    </source>
</reference>
<protein>
    <submittedName>
        <fullName evidence="1">Uncharacterized protein</fullName>
    </submittedName>
</protein>
<name>A0AAN4SH80_BACFG</name>
<dbReference type="AlphaFoldDB" id="A0AAN4SH80"/>
<accession>A0AAN4SH80</accession>